<dbReference type="SMART" id="SM00048">
    <property type="entry name" value="DEFSN"/>
    <property type="match status" value="1"/>
</dbReference>
<dbReference type="PANTHER" id="PTHR11876:SF2">
    <property type="entry name" value="ALPHA-DEFENSIN 1-RELATED"/>
    <property type="match status" value="1"/>
</dbReference>
<protein>
    <submittedName>
        <fullName evidence="12">Alpha-defensin 17</fullName>
    </submittedName>
</protein>
<dbReference type="GO" id="GO:0050830">
    <property type="term" value="P:defense response to Gram-positive bacterium"/>
    <property type="evidence" value="ECO:0007669"/>
    <property type="project" value="TreeGrafter"/>
</dbReference>
<keyword evidence="7" id="KW-0044">Antibiotic</keyword>
<proteinExistence type="inferred from homology"/>
<evidence type="ECO:0000256" key="2">
    <source>
        <dbReference type="ARBA" id="ARBA00006519"/>
    </source>
</evidence>
<comment type="similarity">
    <text evidence="2">Belongs to the alpha-defensin family.</text>
</comment>
<evidence type="ECO:0000256" key="6">
    <source>
        <dbReference type="ARBA" id="ARBA00022940"/>
    </source>
</evidence>
<dbReference type="SUPFAM" id="SSF57392">
    <property type="entry name" value="Defensin-like"/>
    <property type="match status" value="1"/>
</dbReference>
<comment type="caution">
    <text evidence="12">The sequence shown here is derived from an EMBL/GenBank/DDBJ whole genome shotgun (WGS) entry which is preliminary data.</text>
</comment>
<gene>
    <name evidence="12" type="ORF">LTLLF_134555</name>
</gene>
<evidence type="ECO:0000259" key="11">
    <source>
        <dbReference type="PROSITE" id="PS00269"/>
    </source>
</evidence>
<evidence type="ECO:0000256" key="7">
    <source>
        <dbReference type="ARBA" id="ARBA00023022"/>
    </source>
</evidence>
<accession>A0A8J6GQF3</accession>
<dbReference type="InterPro" id="IPR002366">
    <property type="entry name" value="Alpha-defensin_N"/>
</dbReference>
<evidence type="ECO:0000313" key="12">
    <source>
        <dbReference type="EMBL" id="KAH0514534.1"/>
    </source>
</evidence>
<dbReference type="Pfam" id="PF00879">
    <property type="entry name" value="Defensin_propep"/>
    <property type="match status" value="1"/>
</dbReference>
<evidence type="ECO:0000313" key="13">
    <source>
        <dbReference type="Proteomes" id="UP000710432"/>
    </source>
</evidence>
<keyword evidence="4" id="KW-0929">Antimicrobial</keyword>
<dbReference type="GO" id="GO:0005615">
    <property type="term" value="C:extracellular space"/>
    <property type="evidence" value="ECO:0007669"/>
    <property type="project" value="InterPro"/>
</dbReference>
<evidence type="ECO:0000256" key="5">
    <source>
        <dbReference type="ARBA" id="ARBA00022729"/>
    </source>
</evidence>
<dbReference type="Pfam" id="PF00323">
    <property type="entry name" value="Defensin_1"/>
    <property type="match status" value="1"/>
</dbReference>
<dbReference type="AlphaFoldDB" id="A0A8J6GQF3"/>
<dbReference type="EMBL" id="JAATJU010021149">
    <property type="protein sequence ID" value="KAH0514534.1"/>
    <property type="molecule type" value="Genomic_DNA"/>
</dbReference>
<dbReference type="GO" id="GO:0061844">
    <property type="term" value="P:antimicrobial humoral immune response mediated by antimicrobial peptide"/>
    <property type="evidence" value="ECO:0007669"/>
    <property type="project" value="TreeGrafter"/>
</dbReference>
<feature type="signal peptide" evidence="10">
    <location>
        <begin position="1"/>
        <end position="19"/>
    </location>
</feature>
<dbReference type="GO" id="GO:0051673">
    <property type="term" value="P:disruption of plasma membrane integrity in another organism"/>
    <property type="evidence" value="ECO:0007669"/>
    <property type="project" value="TreeGrafter"/>
</dbReference>
<organism evidence="12 13">
    <name type="scientific">Microtus ochrogaster</name>
    <name type="common">Prairie vole</name>
    <dbReference type="NCBI Taxonomy" id="79684"/>
    <lineage>
        <taxon>Eukaryota</taxon>
        <taxon>Metazoa</taxon>
        <taxon>Chordata</taxon>
        <taxon>Craniata</taxon>
        <taxon>Vertebrata</taxon>
        <taxon>Euteleostomi</taxon>
        <taxon>Mammalia</taxon>
        <taxon>Eutheria</taxon>
        <taxon>Euarchontoglires</taxon>
        <taxon>Glires</taxon>
        <taxon>Rodentia</taxon>
        <taxon>Myomorpha</taxon>
        <taxon>Muroidea</taxon>
        <taxon>Cricetidae</taxon>
        <taxon>Arvicolinae</taxon>
        <taxon>Microtus</taxon>
    </lineage>
</organism>
<evidence type="ECO:0000256" key="8">
    <source>
        <dbReference type="ARBA" id="ARBA00023157"/>
    </source>
</evidence>
<dbReference type="GO" id="GO:0031012">
    <property type="term" value="C:extracellular matrix"/>
    <property type="evidence" value="ECO:0007669"/>
    <property type="project" value="TreeGrafter"/>
</dbReference>
<sequence length="103" mass="11386">MKTLVLLSVLALLAFQAQADPLPEAAEETQTEEQPGVEDQDVSISFGDPEGSALQDAATRSVSCYCRQKSCKRFEQVSGFCNKGPVRYTFCCRSDQREDHHAL</sequence>
<dbReference type="InterPro" id="IPR016327">
    <property type="entry name" value="Alpha-defensin"/>
</dbReference>
<dbReference type="GO" id="GO:0002227">
    <property type="term" value="P:innate immune response in mucosa"/>
    <property type="evidence" value="ECO:0007669"/>
    <property type="project" value="TreeGrafter"/>
</dbReference>
<comment type="subcellular location">
    <subcellularLocation>
        <location evidence="1">Secreted</location>
    </subcellularLocation>
</comment>
<evidence type="ECO:0000256" key="4">
    <source>
        <dbReference type="ARBA" id="ARBA00022529"/>
    </source>
</evidence>
<keyword evidence="3" id="KW-0964">Secreted</keyword>
<feature type="compositionally biased region" description="Acidic residues" evidence="9">
    <location>
        <begin position="25"/>
        <end position="41"/>
    </location>
</feature>
<feature type="region of interest" description="Disordered" evidence="9">
    <location>
        <begin position="23"/>
        <end position="54"/>
    </location>
</feature>
<dbReference type="PANTHER" id="PTHR11876">
    <property type="entry name" value="ALPHA-DEFENSIN 1"/>
    <property type="match status" value="1"/>
</dbReference>
<dbReference type="GO" id="GO:0050829">
    <property type="term" value="P:defense response to Gram-negative bacterium"/>
    <property type="evidence" value="ECO:0007669"/>
    <property type="project" value="TreeGrafter"/>
</dbReference>
<keyword evidence="8" id="KW-1015">Disulfide bond</keyword>
<evidence type="ECO:0000256" key="9">
    <source>
        <dbReference type="SAM" id="MobiDB-lite"/>
    </source>
</evidence>
<keyword evidence="5 10" id="KW-0732">Signal</keyword>
<dbReference type="Proteomes" id="UP000710432">
    <property type="component" value="Unassembled WGS sequence"/>
</dbReference>
<dbReference type="PIRSF" id="PIRSF001875">
    <property type="entry name" value="Alpha-defensin"/>
    <property type="match status" value="1"/>
</dbReference>
<name>A0A8J6GQF3_MICOH</name>
<dbReference type="InterPro" id="IPR006081">
    <property type="entry name" value="Alpha-defensin_C"/>
</dbReference>
<dbReference type="GO" id="GO:0019731">
    <property type="term" value="P:antibacterial humoral response"/>
    <property type="evidence" value="ECO:0007669"/>
    <property type="project" value="TreeGrafter"/>
</dbReference>
<dbReference type="SMART" id="SM01418">
    <property type="entry name" value="Defensin_propep"/>
    <property type="match status" value="1"/>
</dbReference>
<feature type="chain" id="PRO_5035273231" evidence="10">
    <location>
        <begin position="20"/>
        <end position="103"/>
    </location>
</feature>
<keyword evidence="6" id="KW-0211">Defensin</keyword>
<evidence type="ECO:0000256" key="1">
    <source>
        <dbReference type="ARBA" id="ARBA00004613"/>
    </source>
</evidence>
<feature type="domain" description="Mammalian defensins" evidence="11">
    <location>
        <begin position="64"/>
        <end position="92"/>
    </location>
</feature>
<evidence type="ECO:0000256" key="3">
    <source>
        <dbReference type="ARBA" id="ARBA00022525"/>
    </source>
</evidence>
<reference evidence="12" key="1">
    <citation type="submission" date="2020-03" db="EMBL/GenBank/DDBJ databases">
        <title>Studies in the Genomics of Life Span.</title>
        <authorList>
            <person name="Glass D."/>
        </authorList>
    </citation>
    <scope>NUCLEOTIDE SEQUENCE</scope>
    <source>
        <strain evidence="12">LTLLF</strain>
        <tissue evidence="12">Muscle</tissue>
    </source>
</reference>
<evidence type="ECO:0000256" key="10">
    <source>
        <dbReference type="SAM" id="SignalP"/>
    </source>
</evidence>
<dbReference type="GO" id="GO:0071222">
    <property type="term" value="P:cellular response to lipopolysaccharide"/>
    <property type="evidence" value="ECO:0007669"/>
    <property type="project" value="TreeGrafter"/>
</dbReference>
<dbReference type="InterPro" id="IPR006080">
    <property type="entry name" value="Beta/alpha-defensin_C"/>
</dbReference>
<dbReference type="PROSITE" id="PS00269">
    <property type="entry name" value="DEFENSIN"/>
    <property type="match status" value="1"/>
</dbReference>